<dbReference type="Proteomes" id="UP001732720">
    <property type="component" value="Chromosome 8"/>
</dbReference>
<keyword evidence="1" id="KW-1185">Reference proteome</keyword>
<proteinExistence type="predicted"/>
<gene>
    <name evidence="2" type="primary">Slc26a8</name>
</gene>
<accession>A0AC58N9U5</accession>
<name>A0AC58N9U5_CASCN</name>
<protein>
    <submittedName>
        <fullName evidence="2">Testis anion transporter 1 isoform X4</fullName>
    </submittedName>
</protein>
<organism evidence="1 2">
    <name type="scientific">Castor canadensis</name>
    <name type="common">American beaver</name>
    <dbReference type="NCBI Taxonomy" id="51338"/>
    <lineage>
        <taxon>Eukaryota</taxon>
        <taxon>Metazoa</taxon>
        <taxon>Chordata</taxon>
        <taxon>Craniata</taxon>
        <taxon>Vertebrata</taxon>
        <taxon>Euteleostomi</taxon>
        <taxon>Mammalia</taxon>
        <taxon>Eutheria</taxon>
        <taxon>Euarchontoglires</taxon>
        <taxon>Glires</taxon>
        <taxon>Rodentia</taxon>
        <taxon>Castorimorpha</taxon>
        <taxon>Castoridae</taxon>
        <taxon>Castor</taxon>
    </lineage>
</organism>
<dbReference type="RefSeq" id="XP_073938441.1">
    <property type="nucleotide sequence ID" value="XM_074082340.1"/>
</dbReference>
<sequence length="871" mass="99349">MMHPESSVLGSNYKYRQNPFTYDVKRDVYNEETFQQEHRRRALSSRNVDIDITTFRHHVQCRCSWHKFLRCVLTIFPFLEWMCLYRFKDWLLGDLLAGISVGLVQVPQGLTLSLLTRQLIPPLNVTYAAFCSSVIYVIFGSCHQMSIGPFFLVSALMINVLKERPFNSGHLILGTFLKDDFSAPSFFVNYNRSLSTVATTTLLTGIIQLFMGMLGVGFVATYLPEAAVRAYLAAAALHIMLSQLTCIFGVVISFHAGPIAFFYNIINYCIGLPRTNSTSILLFLTAVVALRINKCIRISFNRYPIEFPMELFLILGFTVLSNKISMATETSRTLIEMIPYSFTFPMTPDFSILPQIIFQAISLSLVSSFLLIFTGKKIARIHNYKVNSNQDLIAIGLCNVVSSFFRSCVFTSAIARTIIQDKSGGRQQFASLVGAGVMLLLMVKVGSFFYELPNAVLAGVVLSNVVPYLETIYELPNLWRQNQYDCVIWMVTFSAAIFLGLDIGLLVSLVFTFFIITVRSHRTKIFLLGQIPNTNIYRSVNDYREVILIPGVKIFQCCNSITFVNVYHLKHKLLKELNLVQVPLKEEEIFKLFNESETNIQESLCRCFCDCEELEPPPRMCNSFHNANILVIISGCHSSVVRAFEKNDFFDSGITKSQLFLSLHDAVLFASTRKLPDSSELSVDESETVIQETYSETDKNDKAIQKMSSSFIENPKNVNPSFVKMQNLAEEEELDYESEMEPTLESEQEDGLDLKLALDRDLEDESELYPGYEPETEPETEPEPQLDTEPEPETEPETNLEMERERKPEPKSESRSHMHSRQHYWPVYQSGVRSSSSVGQSRTRSVERRRHHMDSYLSQDNSDDAWKMKYK</sequence>
<evidence type="ECO:0000313" key="2">
    <source>
        <dbReference type="RefSeq" id="XP_073938441.1"/>
    </source>
</evidence>
<evidence type="ECO:0000313" key="1">
    <source>
        <dbReference type="Proteomes" id="UP001732720"/>
    </source>
</evidence>
<reference evidence="2" key="1">
    <citation type="submission" date="2025-08" db="UniProtKB">
        <authorList>
            <consortium name="RefSeq"/>
        </authorList>
    </citation>
    <scope>IDENTIFICATION</scope>
</reference>